<dbReference type="InterPro" id="IPR032466">
    <property type="entry name" value="Metal_Hydrolase"/>
</dbReference>
<dbReference type="OrthoDB" id="9771320at2"/>
<feature type="signal peptide" evidence="1">
    <location>
        <begin position="1"/>
        <end position="30"/>
    </location>
</feature>
<feature type="domain" description="Amidohydrolase-related" evidence="2">
    <location>
        <begin position="63"/>
        <end position="379"/>
    </location>
</feature>
<name>A0A437RK18_9BURK</name>
<evidence type="ECO:0000313" key="3">
    <source>
        <dbReference type="EMBL" id="RVU47134.1"/>
    </source>
</evidence>
<dbReference type="InterPro" id="IPR006311">
    <property type="entry name" value="TAT_signal"/>
</dbReference>
<proteinExistence type="predicted"/>
<keyword evidence="1" id="KW-0732">Signal</keyword>
<dbReference type="AlphaFoldDB" id="A0A437RK18"/>
<keyword evidence="3" id="KW-0378">Hydrolase</keyword>
<feature type="chain" id="PRO_5019503318" evidence="1">
    <location>
        <begin position="31"/>
        <end position="417"/>
    </location>
</feature>
<comment type="caution">
    <text evidence="3">The sequence shown here is derived from an EMBL/GenBank/DDBJ whole genome shotgun (WGS) entry which is preliminary data.</text>
</comment>
<dbReference type="InterPro" id="IPR006680">
    <property type="entry name" value="Amidohydro-rel"/>
</dbReference>
<protein>
    <submittedName>
        <fullName evidence="3">Amidohydrolase</fullName>
    </submittedName>
</protein>
<evidence type="ECO:0000259" key="2">
    <source>
        <dbReference type="Pfam" id="PF04909"/>
    </source>
</evidence>
<gene>
    <name evidence="3" type="ORF">EOE66_05055</name>
</gene>
<dbReference type="GO" id="GO:0016787">
    <property type="term" value="F:hydrolase activity"/>
    <property type="evidence" value="ECO:0007669"/>
    <property type="project" value="UniProtKB-KW"/>
</dbReference>
<organism evidence="3 4">
    <name type="scientific">Rubrivivax rivuli</name>
    <dbReference type="NCBI Taxonomy" id="1862385"/>
    <lineage>
        <taxon>Bacteria</taxon>
        <taxon>Pseudomonadati</taxon>
        <taxon>Pseudomonadota</taxon>
        <taxon>Betaproteobacteria</taxon>
        <taxon>Burkholderiales</taxon>
        <taxon>Sphaerotilaceae</taxon>
        <taxon>Rubrivivax</taxon>
    </lineage>
</organism>
<accession>A0A437RK18</accession>
<dbReference type="PROSITE" id="PS51318">
    <property type="entry name" value="TAT"/>
    <property type="match status" value="1"/>
</dbReference>
<dbReference type="Pfam" id="PF04909">
    <property type="entry name" value="Amidohydro_2"/>
    <property type="match status" value="1"/>
</dbReference>
<reference evidence="3 4" key="1">
    <citation type="submission" date="2019-01" db="EMBL/GenBank/DDBJ databases">
        <authorList>
            <person name="Chen W.-M."/>
        </authorList>
    </citation>
    <scope>NUCLEOTIDE SEQUENCE [LARGE SCALE GENOMIC DNA]</scope>
    <source>
        <strain evidence="3 4">KYPY4</strain>
    </source>
</reference>
<evidence type="ECO:0000313" key="4">
    <source>
        <dbReference type="Proteomes" id="UP000285575"/>
    </source>
</evidence>
<evidence type="ECO:0000256" key="1">
    <source>
        <dbReference type="SAM" id="SignalP"/>
    </source>
</evidence>
<dbReference type="SUPFAM" id="SSF51556">
    <property type="entry name" value="Metallo-dependent hydrolases"/>
    <property type="match status" value="1"/>
</dbReference>
<keyword evidence="4" id="KW-1185">Reference proteome</keyword>
<dbReference type="Proteomes" id="UP000285575">
    <property type="component" value="Unassembled WGS sequence"/>
</dbReference>
<sequence length="417" mass="45179">MNLGRRHALCCGAALGAGLFTSLMSPPARAALRNPCRGALPPALAQHPMVLQAFEGIDAARLVDTHAHLLGNGDSGSGCTVHASMHQWWRPTEVLRRRAILNAACVAADAPSIDRAYVQRLQELAAGFPTGARWWLYAFDRAHDNAGRPDAEHTTFHVPNAYAERIARENPGRFDWVASVHPYREDAVPTLAAALDAGAVALKWLPSAMNIDLADARCKPVYELLARRGVPVVVHCGEEKAVPGAEQDAYGNPLAVRAPLALGVRVIVAHCASLGRARDTDRRNAPLVPAFDLFARLMDEPAHRGLLFGDLSAVFQRNREPAVWQAVLQRRDWHARLLHGSDHPLPGLMPLFSPPALVKAGLLAEADVPVLQAVREHNALLFDFMLKRRLRWQGQGLPAAVFEGAALSPRPATVSGG</sequence>
<dbReference type="Gene3D" id="3.20.20.140">
    <property type="entry name" value="Metal-dependent hydrolases"/>
    <property type="match status" value="1"/>
</dbReference>
<dbReference type="EMBL" id="SACR01000002">
    <property type="protein sequence ID" value="RVU47134.1"/>
    <property type="molecule type" value="Genomic_DNA"/>
</dbReference>
<dbReference type="RefSeq" id="WP_128227602.1">
    <property type="nucleotide sequence ID" value="NZ_SACR01000002.1"/>
</dbReference>